<dbReference type="InterPro" id="IPR006020">
    <property type="entry name" value="PTB/PI_dom"/>
</dbReference>
<dbReference type="CDD" id="cd01270">
    <property type="entry name" value="PTB_CAPON-like"/>
    <property type="match status" value="1"/>
</dbReference>
<feature type="compositionally biased region" description="Polar residues" evidence="3">
    <location>
        <begin position="771"/>
        <end position="790"/>
    </location>
</feature>
<dbReference type="Gene3D" id="2.30.29.30">
    <property type="entry name" value="Pleckstrin-homology domain (PH domain)/Phosphotyrosine-binding domain (PTB)"/>
    <property type="match status" value="1"/>
</dbReference>
<dbReference type="EMBL" id="KE525192">
    <property type="protein sequence ID" value="KFB42464.1"/>
    <property type="molecule type" value="Genomic_DNA"/>
</dbReference>
<dbReference type="EMBL" id="ATLV01017804">
    <property type="status" value="NOT_ANNOTATED_CDS"/>
    <property type="molecule type" value="Genomic_DNA"/>
</dbReference>
<dbReference type="Proteomes" id="UP000030765">
    <property type="component" value="Unassembled WGS sequence"/>
</dbReference>
<dbReference type="PROSITE" id="PS01179">
    <property type="entry name" value="PID"/>
    <property type="match status" value="1"/>
</dbReference>
<dbReference type="GO" id="GO:0050998">
    <property type="term" value="F:nitric-oxide synthase binding"/>
    <property type="evidence" value="ECO:0007669"/>
    <property type="project" value="TreeGrafter"/>
</dbReference>
<reference evidence="6" key="2">
    <citation type="submission" date="2020-05" db="UniProtKB">
        <authorList>
            <consortium name="EnsemblMetazoa"/>
        </authorList>
    </citation>
    <scope>IDENTIFICATION</scope>
</reference>
<dbReference type="FunFam" id="2.30.29.30:FF:000124">
    <property type="entry name" value="carboxyl-terminal PDZ ligand of neuronal nitric oxide synthase protein-like"/>
    <property type="match status" value="1"/>
</dbReference>
<dbReference type="EMBL" id="ATLV01017803">
    <property type="status" value="NOT_ANNOTATED_CDS"/>
    <property type="molecule type" value="Genomic_DNA"/>
</dbReference>
<dbReference type="AlphaFoldDB" id="A0A084VWX0"/>
<keyword evidence="7" id="KW-1185">Reference proteome</keyword>
<feature type="compositionally biased region" description="Polar residues" evidence="3">
    <location>
        <begin position="579"/>
        <end position="596"/>
    </location>
</feature>
<dbReference type="EnsemblMetazoa" id="ASIC010185-RA">
    <property type="protein sequence ID" value="ASIC010185-PA"/>
    <property type="gene ID" value="ASIC010185"/>
</dbReference>
<dbReference type="OrthoDB" id="10030336at2759"/>
<dbReference type="Pfam" id="PF00640">
    <property type="entry name" value="PID"/>
    <property type="match status" value="1"/>
</dbReference>
<dbReference type="SUPFAM" id="SSF50729">
    <property type="entry name" value="PH domain-like"/>
    <property type="match status" value="1"/>
</dbReference>
<keyword evidence="1 2" id="KW-0175">Coiled coil</keyword>
<evidence type="ECO:0000313" key="5">
    <source>
        <dbReference type="EMBL" id="KFB42464.1"/>
    </source>
</evidence>
<feature type="compositionally biased region" description="Basic and acidic residues" evidence="3">
    <location>
        <begin position="191"/>
        <end position="229"/>
    </location>
</feature>
<evidence type="ECO:0000256" key="1">
    <source>
        <dbReference type="ARBA" id="ARBA00023054"/>
    </source>
</evidence>
<evidence type="ECO:0000313" key="7">
    <source>
        <dbReference type="Proteomes" id="UP000030765"/>
    </source>
</evidence>
<evidence type="ECO:0000259" key="4">
    <source>
        <dbReference type="PROSITE" id="PS01179"/>
    </source>
</evidence>
<dbReference type="OMA" id="HRIRYDS"/>
<feature type="compositionally biased region" description="Gly residues" evidence="3">
    <location>
        <begin position="564"/>
        <end position="577"/>
    </location>
</feature>
<dbReference type="VEuPathDB" id="VectorBase:ASIS000346"/>
<feature type="coiled-coil region" evidence="2">
    <location>
        <begin position="280"/>
        <end position="335"/>
    </location>
</feature>
<protein>
    <recommendedName>
        <fullName evidence="4">PID domain-containing protein</fullName>
    </recommendedName>
</protein>
<dbReference type="VEuPathDB" id="VectorBase:ASIS000582"/>
<dbReference type="VEuPathDB" id="VectorBase:ASIC010185"/>
<dbReference type="EMBL" id="ATLV01017805">
    <property type="status" value="NOT_ANNOTATED_CDS"/>
    <property type="molecule type" value="Genomic_DNA"/>
</dbReference>
<feature type="region of interest" description="Disordered" evidence="3">
    <location>
        <begin position="173"/>
        <end position="276"/>
    </location>
</feature>
<dbReference type="InterPro" id="IPR011993">
    <property type="entry name" value="PH-like_dom_sf"/>
</dbReference>
<gene>
    <name evidence="5" type="ORF">ZHAS_00010185</name>
</gene>
<name>A0A084VWX0_ANOSI</name>
<accession>A0A084VWX0</accession>
<evidence type="ECO:0000256" key="2">
    <source>
        <dbReference type="SAM" id="Coils"/>
    </source>
</evidence>
<sequence length="790" mass="85950">MPSQPYDLVKDDQDIRIPLYPEQAFYGNGLSFQAKLIGWQVVPRPSNRTEIVQAMRRIRYECKVQNSKKKKVTVSISVEGVRVCLKRKRRKKKQHQWNDPLEIELLSHPIYRIFYVSHDSNDLKIFSYIARDGSSDVFKCCVFKTNKKSQAMRIVRTVGQAFEVCHKLTMQDSGDNLGDDHSELSPCDVSEQDRCSDRISEDDQDFNKKDSAKAASHESPRLTRPDHLDLAMLPSGSQPSTATSSSMHRSSTSALQSQDKEPPEVVSLAKSSPLSASREMTNLRDQLDQQQQQTRQVLAQLMLVREQLISETNARMEAQARIQQLLQQNRELLEHIASLGGYHEPDRPGLSATAIGIAPQVTFRHPHRIRYDSPFSCVLHRMFACVCCPVPSQSLACWFFLKLALPQIRFSFRIIVPTTRSRAGFRGFPSGFSNAINPKHQYSQLHKLQSLAGLVGGAPNPTTNTLAAQQELYKLNQTLLNQLSGGAPLGGATGAFPSAFYPGTLPTTSMASTVPSSMQNFMFANPNAAGYAGLLPGATSSSKPPSADSSSKNSPTATSSGSGRLIGGSGGGGGGSGFLTDTGQRSNRPSYASSTSTLFDELRLARSLEKGMESLRIDDGSDGSSQFIKPLSQVGTLTTIDTDGKVKVIVPMNPNEVAGQQQQQLDIPAGVPSRKSASFSELPTGSAGASGAGGSMGGSSGTSGTVSQEGSTRNVSILKDTTRSNYYDKSKTSIPSLVTLKVTDESGTTVTRKLPATPSFITRSTSEKVPNRSQIMSQVQRTQWARHTTK</sequence>
<feature type="compositionally biased region" description="Low complexity" evidence="3">
    <location>
        <begin position="234"/>
        <end position="253"/>
    </location>
</feature>
<dbReference type="SMART" id="SM00462">
    <property type="entry name" value="PTB"/>
    <property type="match status" value="1"/>
</dbReference>
<dbReference type="InterPro" id="IPR051133">
    <property type="entry name" value="Adapter_Engulfment-Domain"/>
</dbReference>
<dbReference type="PANTHER" id="PTHR11232">
    <property type="entry name" value="PHOSPHOTYROSINE INTERACTION DOMAIN-CONTAINING FAMILY MEMBER"/>
    <property type="match status" value="1"/>
</dbReference>
<feature type="compositionally biased region" description="Low complexity" evidence="3">
    <location>
        <begin position="538"/>
        <end position="563"/>
    </location>
</feature>
<feature type="domain" description="PID" evidence="4">
    <location>
        <begin position="105"/>
        <end position="167"/>
    </location>
</feature>
<evidence type="ECO:0000256" key="3">
    <source>
        <dbReference type="SAM" id="MobiDB-lite"/>
    </source>
</evidence>
<dbReference type="PANTHER" id="PTHR11232:SF17">
    <property type="entry name" value="CAPON-LIKE PROTEIN"/>
    <property type="match status" value="1"/>
</dbReference>
<evidence type="ECO:0000313" key="6">
    <source>
        <dbReference type="EnsemblMetazoa" id="ASIC010185-PA"/>
    </source>
</evidence>
<proteinExistence type="predicted"/>
<feature type="region of interest" description="Disordered" evidence="3">
    <location>
        <begin position="535"/>
        <end position="596"/>
    </location>
</feature>
<feature type="region of interest" description="Disordered" evidence="3">
    <location>
        <begin position="763"/>
        <end position="790"/>
    </location>
</feature>
<organism evidence="6 7">
    <name type="scientific">Anopheles sinensis</name>
    <name type="common">Mosquito</name>
    <dbReference type="NCBI Taxonomy" id="74873"/>
    <lineage>
        <taxon>Eukaryota</taxon>
        <taxon>Metazoa</taxon>
        <taxon>Ecdysozoa</taxon>
        <taxon>Arthropoda</taxon>
        <taxon>Hexapoda</taxon>
        <taxon>Insecta</taxon>
        <taxon>Pterygota</taxon>
        <taxon>Neoptera</taxon>
        <taxon>Endopterygota</taxon>
        <taxon>Diptera</taxon>
        <taxon>Nematocera</taxon>
        <taxon>Culicoidea</taxon>
        <taxon>Culicidae</taxon>
        <taxon>Anophelinae</taxon>
        <taxon>Anopheles</taxon>
    </lineage>
</organism>
<feature type="compositionally biased region" description="Low complexity" evidence="3">
    <location>
        <begin position="702"/>
        <end position="712"/>
    </location>
</feature>
<reference evidence="5 7" key="1">
    <citation type="journal article" date="2014" name="BMC Genomics">
        <title>Genome sequence of Anopheles sinensis provides insight into genetics basis of mosquito competence for malaria parasites.</title>
        <authorList>
            <person name="Zhou D."/>
            <person name="Zhang D."/>
            <person name="Ding G."/>
            <person name="Shi L."/>
            <person name="Hou Q."/>
            <person name="Ye Y."/>
            <person name="Xu Y."/>
            <person name="Zhou H."/>
            <person name="Xiong C."/>
            <person name="Li S."/>
            <person name="Yu J."/>
            <person name="Hong S."/>
            <person name="Yu X."/>
            <person name="Zou P."/>
            <person name="Chen C."/>
            <person name="Chang X."/>
            <person name="Wang W."/>
            <person name="Lv Y."/>
            <person name="Sun Y."/>
            <person name="Ma L."/>
            <person name="Shen B."/>
            <person name="Zhu C."/>
        </authorList>
    </citation>
    <scope>NUCLEOTIDE SEQUENCE [LARGE SCALE GENOMIC DNA]</scope>
</reference>
<feature type="region of interest" description="Disordered" evidence="3">
    <location>
        <begin position="657"/>
        <end position="717"/>
    </location>
</feature>
<dbReference type="STRING" id="74873.A0A084VWX0"/>
<feature type="compositionally biased region" description="Gly residues" evidence="3">
    <location>
        <begin position="688"/>
        <end position="701"/>
    </location>
</feature>